<dbReference type="InterPro" id="IPR029063">
    <property type="entry name" value="SAM-dependent_MTases_sf"/>
</dbReference>
<evidence type="ECO:0000313" key="4">
    <source>
        <dbReference type="EMBL" id="MPN13233.1"/>
    </source>
</evidence>
<dbReference type="InterPro" id="IPR030374">
    <property type="entry name" value="PABS"/>
</dbReference>
<dbReference type="PROSITE" id="PS51006">
    <property type="entry name" value="PABS_2"/>
    <property type="match status" value="1"/>
</dbReference>
<dbReference type="AlphaFoldDB" id="A0A645FM11"/>
<protein>
    <submittedName>
        <fullName evidence="4">Polyamine aminopropyltransferase</fullName>
        <ecNumber evidence="4">2.5.1.16</ecNumber>
    </submittedName>
</protein>
<comment type="caution">
    <text evidence="4">The sequence shown here is derived from an EMBL/GenBank/DDBJ whole genome shotgun (WGS) entry which is preliminary data.</text>
</comment>
<organism evidence="4">
    <name type="scientific">bioreactor metagenome</name>
    <dbReference type="NCBI Taxonomy" id="1076179"/>
    <lineage>
        <taxon>unclassified sequences</taxon>
        <taxon>metagenomes</taxon>
        <taxon>ecological metagenomes</taxon>
    </lineage>
</organism>
<dbReference type="Gene3D" id="3.40.50.150">
    <property type="entry name" value="Vaccinia Virus protein VP39"/>
    <property type="match status" value="1"/>
</dbReference>
<feature type="domain" description="PABS" evidence="3">
    <location>
        <begin position="1"/>
        <end position="30"/>
    </location>
</feature>
<proteinExistence type="inferred from homology"/>
<keyword evidence="2 4" id="KW-0808">Transferase</keyword>
<dbReference type="EC" id="2.5.1.16" evidence="4"/>
<dbReference type="GO" id="GO:0004766">
    <property type="term" value="F:spermidine synthase activity"/>
    <property type="evidence" value="ECO:0007669"/>
    <property type="project" value="UniProtKB-EC"/>
</dbReference>
<accession>A0A645FM11</accession>
<reference evidence="4" key="1">
    <citation type="submission" date="2019-08" db="EMBL/GenBank/DDBJ databases">
        <authorList>
            <person name="Kucharzyk K."/>
            <person name="Murdoch R.W."/>
            <person name="Higgins S."/>
            <person name="Loffler F."/>
        </authorList>
    </citation>
    <scope>NUCLEOTIDE SEQUENCE</scope>
</reference>
<evidence type="ECO:0000256" key="2">
    <source>
        <dbReference type="ARBA" id="ARBA00022679"/>
    </source>
</evidence>
<sequence length="71" mass="8086">MRRAFPICTVYQAYIPTYPSGHWLFGFASKDVDPPGDAVPGRMEGIDTRYFNEEVRKASFALPNYVRELLG</sequence>
<comment type="similarity">
    <text evidence="1">Belongs to the spermidine/spermine synthase family.</text>
</comment>
<dbReference type="EMBL" id="VSSQ01059721">
    <property type="protein sequence ID" value="MPN13233.1"/>
    <property type="molecule type" value="Genomic_DNA"/>
</dbReference>
<name>A0A645FM11_9ZZZZ</name>
<evidence type="ECO:0000256" key="1">
    <source>
        <dbReference type="ARBA" id="ARBA00007867"/>
    </source>
</evidence>
<evidence type="ECO:0000259" key="3">
    <source>
        <dbReference type="PROSITE" id="PS51006"/>
    </source>
</evidence>
<dbReference type="SUPFAM" id="SSF53335">
    <property type="entry name" value="S-adenosyl-L-methionine-dependent methyltransferases"/>
    <property type="match status" value="1"/>
</dbReference>
<gene>
    <name evidence="4" type="primary">speE_29</name>
    <name evidence="4" type="ORF">SDC9_160554</name>
</gene>